<organism evidence="2 3">
    <name type="scientific">Zhihengliuella halotolerans</name>
    <dbReference type="NCBI Taxonomy" id="370736"/>
    <lineage>
        <taxon>Bacteria</taxon>
        <taxon>Bacillati</taxon>
        <taxon>Actinomycetota</taxon>
        <taxon>Actinomycetes</taxon>
        <taxon>Micrococcales</taxon>
        <taxon>Micrococcaceae</taxon>
        <taxon>Zhihengliuella</taxon>
    </lineage>
</organism>
<sequence length="321" mass="34648">MRRICGLATDVHAGYPGAGTLVIRTPYGRSSPAVRAWGGRGPTVMAQDVRGRYDSPGTWMPYADEGSDGAATLAQAVRHDIAHGPFFPAGSSYEAHAALEGELAARNAGMSIAGVLAIVPALGLWETAHDPDGTPRWRDRIGWWHQHGFSSTPRAPLAPGTLDQLALRARTHGPLSVFSGAEYDADARAAWRRLWTAPPVDPARYGGPRAAPLLLVTGHHDFFRAETVELARNLTDTGRSVDVIDGPWGHGLMADLPAETERGRSIRRDGGLLAHVFGWIRARIEHEAPRGTYTELTTRGPRVRPLSTALSTIHLPIQENA</sequence>
<dbReference type="InterPro" id="IPR000383">
    <property type="entry name" value="Xaa-Pro-like_dom"/>
</dbReference>
<dbReference type="Pfam" id="PF02129">
    <property type="entry name" value="Peptidase_S15"/>
    <property type="match status" value="1"/>
</dbReference>
<dbReference type="EMBL" id="SHLA01000001">
    <property type="protein sequence ID" value="RZU63429.1"/>
    <property type="molecule type" value="Genomic_DNA"/>
</dbReference>
<dbReference type="Gene3D" id="3.40.50.1820">
    <property type="entry name" value="alpha/beta hydrolase"/>
    <property type="match status" value="1"/>
</dbReference>
<dbReference type="AlphaFoldDB" id="A0A4Q8AI78"/>
<evidence type="ECO:0000259" key="1">
    <source>
        <dbReference type="Pfam" id="PF02129"/>
    </source>
</evidence>
<feature type="domain" description="Xaa-Pro dipeptidyl-peptidase-like" evidence="1">
    <location>
        <begin position="19"/>
        <end position="251"/>
    </location>
</feature>
<dbReference type="RefSeq" id="WP_130451802.1">
    <property type="nucleotide sequence ID" value="NZ_SHLA01000001.1"/>
</dbReference>
<evidence type="ECO:0000313" key="3">
    <source>
        <dbReference type="Proteomes" id="UP000292685"/>
    </source>
</evidence>
<dbReference type="Proteomes" id="UP000292685">
    <property type="component" value="Unassembled WGS sequence"/>
</dbReference>
<reference evidence="2 3" key="1">
    <citation type="submission" date="2019-02" db="EMBL/GenBank/DDBJ databases">
        <title>Sequencing the genomes of 1000 actinobacteria strains.</title>
        <authorList>
            <person name="Klenk H.-P."/>
        </authorList>
    </citation>
    <scope>NUCLEOTIDE SEQUENCE [LARGE SCALE GENOMIC DNA]</scope>
    <source>
        <strain evidence="2 3">DSM 17364</strain>
    </source>
</reference>
<dbReference type="GO" id="GO:0016787">
    <property type="term" value="F:hydrolase activity"/>
    <property type="evidence" value="ECO:0007669"/>
    <property type="project" value="InterPro"/>
</dbReference>
<evidence type="ECO:0000313" key="2">
    <source>
        <dbReference type="EMBL" id="RZU63429.1"/>
    </source>
</evidence>
<dbReference type="SUPFAM" id="SSF53474">
    <property type="entry name" value="alpha/beta-Hydrolases"/>
    <property type="match status" value="1"/>
</dbReference>
<keyword evidence="3" id="KW-1185">Reference proteome</keyword>
<dbReference type="InterPro" id="IPR029058">
    <property type="entry name" value="AB_hydrolase_fold"/>
</dbReference>
<accession>A0A4Q8AI78</accession>
<protein>
    <submittedName>
        <fullName evidence="2">X-Pro dipeptidyl-peptidase-like protein</fullName>
    </submittedName>
</protein>
<proteinExistence type="predicted"/>
<comment type="caution">
    <text evidence="2">The sequence shown here is derived from an EMBL/GenBank/DDBJ whole genome shotgun (WGS) entry which is preliminary data.</text>
</comment>
<name>A0A4Q8AI78_9MICC</name>
<gene>
    <name evidence="2" type="ORF">EV380_3047</name>
</gene>
<dbReference type="OrthoDB" id="5240615at2"/>